<dbReference type="GO" id="GO:0005634">
    <property type="term" value="C:nucleus"/>
    <property type="evidence" value="ECO:0007669"/>
    <property type="project" value="TreeGrafter"/>
</dbReference>
<dbReference type="GO" id="GO:0042803">
    <property type="term" value="F:protein homodimerization activity"/>
    <property type="evidence" value="ECO:0007669"/>
    <property type="project" value="InterPro"/>
</dbReference>
<organism evidence="5">
    <name type="scientific">Tetraodon nigroviridis</name>
    <name type="common">Spotted green pufferfish</name>
    <name type="synonym">Chelonodon nigroviridis</name>
    <dbReference type="NCBI Taxonomy" id="99883"/>
    <lineage>
        <taxon>Eukaryota</taxon>
        <taxon>Metazoa</taxon>
        <taxon>Chordata</taxon>
        <taxon>Craniata</taxon>
        <taxon>Vertebrata</taxon>
        <taxon>Euteleostomi</taxon>
        <taxon>Actinopterygii</taxon>
        <taxon>Neopterygii</taxon>
        <taxon>Teleostei</taxon>
        <taxon>Neoteleostei</taxon>
        <taxon>Acanthomorphata</taxon>
        <taxon>Eupercaria</taxon>
        <taxon>Tetraodontiformes</taxon>
        <taxon>Tetradontoidea</taxon>
        <taxon>Tetraodontidae</taxon>
        <taxon>Tetraodon</taxon>
    </lineage>
</organism>
<evidence type="ECO:0000259" key="4">
    <source>
        <dbReference type="Pfam" id="PF10490"/>
    </source>
</evidence>
<feature type="domain" description="Kinetochore protein Cenp-F/LEK1 Rb protein-binding" evidence="4">
    <location>
        <begin position="585"/>
        <end position="629"/>
    </location>
</feature>
<protein>
    <submittedName>
        <fullName evidence="5">(spotted green pufferfish) hypothetical protein</fullName>
    </submittedName>
</protein>
<dbReference type="InterPro" id="IPR019513">
    <property type="entry name" value="Centromere_CenpF_leu-rich_rpt"/>
</dbReference>
<gene>
    <name evidence="5" type="ORF">GSTENG00032814001</name>
</gene>
<dbReference type="KEGG" id="tng:GSTEN00032814G001"/>
<dbReference type="InterPro" id="IPR043513">
    <property type="entry name" value="Cenp-F"/>
</dbReference>
<dbReference type="GO" id="GO:0000922">
    <property type="term" value="C:spindle pole"/>
    <property type="evidence" value="ECO:0007669"/>
    <property type="project" value="TreeGrafter"/>
</dbReference>
<dbReference type="Pfam" id="PF10490">
    <property type="entry name" value="CENP-F_C_Rb_bdg"/>
    <property type="match status" value="1"/>
</dbReference>
<feature type="coiled-coil region" evidence="1">
    <location>
        <begin position="388"/>
        <end position="443"/>
    </location>
</feature>
<feature type="compositionally biased region" description="Polar residues" evidence="2">
    <location>
        <begin position="711"/>
        <end position="725"/>
    </location>
</feature>
<dbReference type="GO" id="GO:0000775">
    <property type="term" value="C:chromosome, centromeric region"/>
    <property type="evidence" value="ECO:0007669"/>
    <property type="project" value="InterPro"/>
</dbReference>
<dbReference type="GO" id="GO:0010389">
    <property type="term" value="P:regulation of G2/M transition of mitotic cell cycle"/>
    <property type="evidence" value="ECO:0007669"/>
    <property type="project" value="TreeGrafter"/>
</dbReference>
<feature type="region of interest" description="Disordered" evidence="2">
    <location>
        <begin position="704"/>
        <end position="745"/>
    </location>
</feature>
<feature type="compositionally biased region" description="Basic and acidic residues" evidence="2">
    <location>
        <begin position="553"/>
        <end position="562"/>
    </location>
</feature>
<evidence type="ECO:0000313" key="5">
    <source>
        <dbReference type="EMBL" id="CAG11014.1"/>
    </source>
</evidence>
<dbReference type="AlphaFoldDB" id="Q4RKR8"/>
<evidence type="ECO:0000259" key="3">
    <source>
        <dbReference type="Pfam" id="PF10473"/>
    </source>
</evidence>
<dbReference type="GO" id="GO:0008017">
    <property type="term" value="F:microtubule binding"/>
    <property type="evidence" value="ECO:0007669"/>
    <property type="project" value="InterPro"/>
</dbReference>
<feature type="coiled-coil region" evidence="1">
    <location>
        <begin position="5"/>
        <end position="53"/>
    </location>
</feature>
<dbReference type="OrthoDB" id="8964392at2759"/>
<reference evidence="5" key="1">
    <citation type="journal article" date="2004" name="Nature">
        <title>Genome duplication in the teleost fish Tetraodon nigroviridis reveals the early vertebrate proto-karyotype.</title>
        <authorList>
            <person name="Jaillon O."/>
            <person name="Aury J.-M."/>
            <person name="Brunet F."/>
            <person name="Petit J.-L."/>
            <person name="Stange-Thomann N."/>
            <person name="Mauceli E."/>
            <person name="Bouneau L."/>
            <person name="Fischer C."/>
            <person name="Ozouf-Costaz C."/>
            <person name="Bernot A."/>
            <person name="Nicaud S."/>
            <person name="Jaffe D."/>
            <person name="Fisher S."/>
            <person name="Lutfalla G."/>
            <person name="Dossat C."/>
            <person name="Segurens B."/>
            <person name="Dasilva C."/>
            <person name="Salanoubat M."/>
            <person name="Levy M."/>
            <person name="Boudet N."/>
            <person name="Castellano S."/>
            <person name="Anthouard V."/>
            <person name="Jubin C."/>
            <person name="Castelli V."/>
            <person name="Katinka M."/>
            <person name="Vacherie B."/>
            <person name="Biemont C."/>
            <person name="Skalli Z."/>
            <person name="Cattolico L."/>
            <person name="Poulain J."/>
            <person name="De Berardinis V."/>
            <person name="Cruaud C."/>
            <person name="Duprat S."/>
            <person name="Brottier P."/>
            <person name="Coutanceau J.-P."/>
            <person name="Gouzy J."/>
            <person name="Parra G."/>
            <person name="Lardier G."/>
            <person name="Chapple C."/>
            <person name="McKernan K.J."/>
            <person name="McEwan P."/>
            <person name="Bosak S."/>
            <person name="Kellis M."/>
            <person name="Volff J.-N."/>
            <person name="Guigo R."/>
            <person name="Zody M.C."/>
            <person name="Mesirov J."/>
            <person name="Lindblad-Toh K."/>
            <person name="Birren B."/>
            <person name="Nusbaum C."/>
            <person name="Kahn D."/>
            <person name="Robinson-Rechavi M."/>
            <person name="Laudet V."/>
            <person name="Schachter V."/>
            <person name="Quetier F."/>
            <person name="Saurin W."/>
            <person name="Scarpelli C."/>
            <person name="Wincker P."/>
            <person name="Lander E.S."/>
            <person name="Weissenbach J."/>
            <person name="Roest Crollius H."/>
        </authorList>
    </citation>
    <scope>NUCLEOTIDE SEQUENCE [LARGE SCALE GENOMIC DNA]</scope>
</reference>
<accession>Q4RKR8</accession>
<feature type="region of interest" description="Disordered" evidence="2">
    <location>
        <begin position="505"/>
        <end position="562"/>
    </location>
</feature>
<dbReference type="Pfam" id="PF10473">
    <property type="entry name" value="CENP-F_leu_zip"/>
    <property type="match status" value="2"/>
</dbReference>
<feature type="domain" description="Centromere protein Cenp-F leucine-rich repeat-containing" evidence="3">
    <location>
        <begin position="265"/>
        <end position="355"/>
    </location>
</feature>
<reference evidence="5" key="2">
    <citation type="submission" date="2004-02" db="EMBL/GenBank/DDBJ databases">
        <authorList>
            <consortium name="Genoscope"/>
            <consortium name="Whitehead Institute Centre for Genome Research"/>
        </authorList>
    </citation>
    <scope>NUCLEOTIDE SEQUENCE</scope>
</reference>
<sequence>WDEKFLQQESELKRVRSEKANLEQHILGMESELESLQEERSRLGAELETQRKVCSGLEQKMGALDTETSRLRCELVSCSEERDHLNQSLGHWRNKADGLEKTNGDTRNLVSILEDDIRAGRKEYEALKTSTEKLASEKQQLLEQIKALEAAISDQSGEREELIGQLDRITADHSSANQNAESMVGKIQVREHRLKSLQVIGPWWRCASSPSSFQALEGEVLRLSQSLESSLVEKGEIASRLNSTQEEVQQMRTGIEKLRVRIESDERKKKKMGELLKAAQTKSDSLQGRIDALVREREDVEQSLEEAVLQAETSKAELEEEQRKVSQLTSGLARLAKERDSALSKMSLWMKTCKQLQQEKEAMLTSTGTSLGVCVPVCVRLKSFTCVVADDAKSSEEAQAEKNQLEGEAQLRETDAEELKKALQQKESEAEERSREIAELKAALSGRKEELGERDRQLQELQNLLEVKGREADESVDKYCSLMVQVHKLEESNEALATRLELLSASQRASQDAPRRRSTRKSAAQPREENLEVGNENAAPSTPSRSPQGSKRGHGDRGDKDGAQEALHKLTKKIKANAANPARERSEHEEEDFRPEGLPELVQRGFADIPLGEASPFILRRTTAKRCSPRLAARHSVPAPDCTVGTHTHTHEGKELCCKVLVCARLRCGLRHQRAEHHYCRPRRSVLMSSLSLLAPLQVLGPASVQGPSADGQTGLSPAQRSRSLGKTPELKERQPQQGDNCHVQ</sequence>
<feature type="non-terminal residue" evidence="5">
    <location>
        <position position="1"/>
    </location>
</feature>
<dbReference type="InterPro" id="IPR018302">
    <property type="entry name" value="CenpF/LEK1_Rb-prot-bd"/>
</dbReference>
<keyword evidence="1" id="KW-0175">Coiled coil</keyword>
<dbReference type="GO" id="GO:0000278">
    <property type="term" value="P:mitotic cell cycle"/>
    <property type="evidence" value="ECO:0007669"/>
    <property type="project" value="TreeGrafter"/>
</dbReference>
<dbReference type="GO" id="GO:0070840">
    <property type="term" value="F:dynein complex binding"/>
    <property type="evidence" value="ECO:0007669"/>
    <property type="project" value="InterPro"/>
</dbReference>
<dbReference type="EMBL" id="CAAE01015026">
    <property type="protein sequence ID" value="CAG11014.1"/>
    <property type="molecule type" value="Genomic_DNA"/>
</dbReference>
<feature type="domain" description="Centromere protein Cenp-F leucine-rich repeat-containing" evidence="3">
    <location>
        <begin position="1"/>
        <end position="143"/>
    </location>
</feature>
<feature type="compositionally biased region" description="Polar residues" evidence="2">
    <location>
        <begin position="538"/>
        <end position="548"/>
    </location>
</feature>
<feature type="region of interest" description="Disordered" evidence="2">
    <location>
        <begin position="574"/>
        <end position="598"/>
    </location>
</feature>
<dbReference type="GO" id="GO:0051310">
    <property type="term" value="P:metaphase chromosome alignment"/>
    <property type="evidence" value="ECO:0007669"/>
    <property type="project" value="TreeGrafter"/>
</dbReference>
<proteinExistence type="predicted"/>
<comment type="caution">
    <text evidence="5">The sequence shown here is derived from an EMBL/GenBank/DDBJ whole genome shotgun (WGS) entry which is preliminary data.</text>
</comment>
<evidence type="ECO:0000256" key="2">
    <source>
        <dbReference type="SAM" id="MobiDB-lite"/>
    </source>
</evidence>
<dbReference type="PANTHER" id="PTHR18874:SF10">
    <property type="entry name" value="CENTROMERE PROTEIN F"/>
    <property type="match status" value="1"/>
</dbReference>
<feature type="coiled-coil region" evidence="1">
    <location>
        <begin position="124"/>
        <end position="165"/>
    </location>
</feature>
<evidence type="ECO:0000256" key="1">
    <source>
        <dbReference type="SAM" id="Coils"/>
    </source>
</evidence>
<dbReference type="PANTHER" id="PTHR18874">
    <property type="entry name" value="CMF/LEK/CENP CELL DIVISION-RELATED"/>
    <property type="match status" value="1"/>
</dbReference>
<name>Q4RKR8_TETNG</name>
<feature type="coiled-coil region" evidence="1">
    <location>
        <begin position="241"/>
        <end position="338"/>
    </location>
</feature>
<feature type="compositionally biased region" description="Polar residues" evidence="2">
    <location>
        <begin position="736"/>
        <end position="745"/>
    </location>
</feature>
<dbReference type="Gene3D" id="1.10.287.1490">
    <property type="match status" value="2"/>
</dbReference>